<proteinExistence type="predicted"/>
<sequence>MFSFVDSQLLLLIAATVLLTKGHCGKDILSGTCIHDGITYHDQDVWKPMAWLKNLPLVIQSPIQHLLAYSSI</sequence>
<dbReference type="EMBL" id="CM037628">
    <property type="protein sequence ID" value="KAH7996511.1"/>
    <property type="molecule type" value="Genomic_DNA"/>
</dbReference>
<reference evidence="1" key="1">
    <citation type="submission" date="2021-08" db="EMBL/GenBank/DDBJ databases">
        <title>The first chromosome-level gecko genome reveals the dynamic sex chromosomes of Neotropical dwarf geckos (Sphaerodactylidae: Sphaerodactylus).</title>
        <authorList>
            <person name="Pinto B.J."/>
            <person name="Keating S.E."/>
            <person name="Gamble T."/>
        </authorList>
    </citation>
    <scope>NUCLEOTIDE SEQUENCE</scope>
    <source>
        <strain evidence="1">TG3544</strain>
    </source>
</reference>
<gene>
    <name evidence="1" type="primary">COL1A1</name>
    <name evidence="1" type="ORF">K3G42_007328</name>
</gene>
<evidence type="ECO:0000313" key="2">
    <source>
        <dbReference type="Proteomes" id="UP000827872"/>
    </source>
</evidence>
<organism evidence="1 2">
    <name type="scientific">Sphaerodactylus townsendi</name>
    <dbReference type="NCBI Taxonomy" id="933632"/>
    <lineage>
        <taxon>Eukaryota</taxon>
        <taxon>Metazoa</taxon>
        <taxon>Chordata</taxon>
        <taxon>Craniata</taxon>
        <taxon>Vertebrata</taxon>
        <taxon>Euteleostomi</taxon>
        <taxon>Lepidosauria</taxon>
        <taxon>Squamata</taxon>
        <taxon>Bifurcata</taxon>
        <taxon>Gekkota</taxon>
        <taxon>Sphaerodactylidae</taxon>
        <taxon>Sphaerodactylus</taxon>
    </lineage>
</organism>
<dbReference type="Proteomes" id="UP000827872">
    <property type="component" value="Linkage Group LG15"/>
</dbReference>
<protein>
    <submittedName>
        <fullName evidence="1">Collagen, type I, alpha 1</fullName>
    </submittedName>
</protein>
<keyword evidence="2" id="KW-1185">Reference proteome</keyword>
<accession>A0ACB8EV66</accession>
<comment type="caution">
    <text evidence="1">The sequence shown here is derived from an EMBL/GenBank/DDBJ whole genome shotgun (WGS) entry which is preliminary data.</text>
</comment>
<evidence type="ECO:0000313" key="1">
    <source>
        <dbReference type="EMBL" id="KAH7996511.1"/>
    </source>
</evidence>
<keyword evidence="1" id="KW-0176">Collagen</keyword>
<name>A0ACB8EV66_9SAUR</name>